<accession>A0A0W0VDF4</accession>
<sequence>MLLQIRDFLRHQRVASNQQIAREFQIDTQTLQPMLDLWLRKGVIKCCQEKSACQTKCFKCHAQPPVYYQYCSSSSK</sequence>
<proteinExistence type="predicted"/>
<evidence type="ECO:0000313" key="3">
    <source>
        <dbReference type="Proteomes" id="UP000055035"/>
    </source>
</evidence>
<protein>
    <submittedName>
        <fullName evidence="2">FeoC like transcriptional regulator</fullName>
    </submittedName>
</protein>
<name>A0A0W0VDF4_9GAMM</name>
<organism evidence="2 3">
    <name type="scientific">Legionella jordanis</name>
    <dbReference type="NCBI Taxonomy" id="456"/>
    <lineage>
        <taxon>Bacteria</taxon>
        <taxon>Pseudomonadati</taxon>
        <taxon>Pseudomonadota</taxon>
        <taxon>Gammaproteobacteria</taxon>
        <taxon>Legionellales</taxon>
        <taxon>Legionellaceae</taxon>
        <taxon>Legionella</taxon>
    </lineage>
</organism>
<feature type="domain" description="Transcriptional regulator HTH-type FeoC" evidence="1">
    <location>
        <begin position="1"/>
        <end position="68"/>
    </location>
</feature>
<evidence type="ECO:0000259" key="1">
    <source>
        <dbReference type="Pfam" id="PF09012"/>
    </source>
</evidence>
<keyword evidence="3" id="KW-1185">Reference proteome</keyword>
<dbReference type="PATRIC" id="fig|456.5.peg.2658"/>
<dbReference type="InterPro" id="IPR036390">
    <property type="entry name" value="WH_DNA-bd_sf"/>
</dbReference>
<dbReference type="InterPro" id="IPR036388">
    <property type="entry name" value="WH-like_DNA-bd_sf"/>
</dbReference>
<dbReference type="OrthoDB" id="467062at2"/>
<evidence type="ECO:0000313" key="2">
    <source>
        <dbReference type="EMBL" id="KTD18165.1"/>
    </source>
</evidence>
<gene>
    <name evidence="2" type="ORF">Ljor_2471</name>
</gene>
<comment type="caution">
    <text evidence="2">The sequence shown here is derived from an EMBL/GenBank/DDBJ whole genome shotgun (WGS) entry which is preliminary data.</text>
</comment>
<dbReference type="Proteomes" id="UP000055035">
    <property type="component" value="Unassembled WGS sequence"/>
</dbReference>
<dbReference type="Gene3D" id="1.10.10.10">
    <property type="entry name" value="Winged helix-like DNA-binding domain superfamily/Winged helix DNA-binding domain"/>
    <property type="match status" value="1"/>
</dbReference>
<dbReference type="STRING" id="456.Ljor_2471"/>
<dbReference type="InterPro" id="IPR015102">
    <property type="entry name" value="Tscrpt_reg_HTH_FeoC"/>
</dbReference>
<dbReference type="AlphaFoldDB" id="A0A0W0VDF4"/>
<dbReference type="Pfam" id="PF09012">
    <property type="entry name" value="FeoC"/>
    <property type="match status" value="1"/>
</dbReference>
<dbReference type="SUPFAM" id="SSF46785">
    <property type="entry name" value="Winged helix' DNA-binding domain"/>
    <property type="match status" value="1"/>
</dbReference>
<reference evidence="2 3" key="1">
    <citation type="submission" date="2015-11" db="EMBL/GenBank/DDBJ databases">
        <title>Genomic analysis of 38 Legionella species identifies large and diverse effector repertoires.</title>
        <authorList>
            <person name="Burstein D."/>
            <person name="Amaro F."/>
            <person name="Zusman T."/>
            <person name="Lifshitz Z."/>
            <person name="Cohen O."/>
            <person name="Gilbert J.A."/>
            <person name="Pupko T."/>
            <person name="Shuman H.A."/>
            <person name="Segal G."/>
        </authorList>
    </citation>
    <scope>NUCLEOTIDE SEQUENCE [LARGE SCALE GENOMIC DNA]</scope>
    <source>
        <strain evidence="2 3">BL-540</strain>
    </source>
</reference>
<dbReference type="RefSeq" id="WP_058471849.1">
    <property type="nucleotide sequence ID" value="NZ_CAAAIC010000010.1"/>
</dbReference>
<dbReference type="EMBL" id="LNYJ01000011">
    <property type="protein sequence ID" value="KTD18165.1"/>
    <property type="molecule type" value="Genomic_DNA"/>
</dbReference>